<feature type="domain" description="Methyltransferase type 11" evidence="1">
    <location>
        <begin position="54"/>
        <end position="144"/>
    </location>
</feature>
<reference evidence="2 3" key="1">
    <citation type="journal article" date="2016" name="Nat. Commun.">
        <title>Thousands of microbial genomes shed light on interconnected biogeochemical processes in an aquifer system.</title>
        <authorList>
            <person name="Anantharaman K."/>
            <person name="Brown C.T."/>
            <person name="Hug L.A."/>
            <person name="Sharon I."/>
            <person name="Castelle C.J."/>
            <person name="Probst A.J."/>
            <person name="Thomas B.C."/>
            <person name="Singh A."/>
            <person name="Wilkins M.J."/>
            <person name="Karaoz U."/>
            <person name="Brodie E.L."/>
            <person name="Williams K.H."/>
            <person name="Hubbard S.S."/>
            <person name="Banfield J.F."/>
        </authorList>
    </citation>
    <scope>NUCLEOTIDE SEQUENCE [LARGE SCALE GENOMIC DNA]</scope>
</reference>
<dbReference type="PANTHER" id="PTHR43591:SF110">
    <property type="entry name" value="RHODANESE DOMAIN-CONTAINING PROTEIN"/>
    <property type="match status" value="1"/>
</dbReference>
<dbReference type="PANTHER" id="PTHR43591">
    <property type="entry name" value="METHYLTRANSFERASE"/>
    <property type="match status" value="1"/>
</dbReference>
<dbReference type="AlphaFoldDB" id="A0A1G2KRW0"/>
<organism evidence="2 3">
    <name type="scientific">Candidatus Sungbacteria bacterium RIFCSPHIGHO2_02_FULL_49_20</name>
    <dbReference type="NCBI Taxonomy" id="1802272"/>
    <lineage>
        <taxon>Bacteria</taxon>
        <taxon>Candidatus Sungiibacteriota</taxon>
    </lineage>
</organism>
<evidence type="ECO:0000313" key="3">
    <source>
        <dbReference type="Proteomes" id="UP000178710"/>
    </source>
</evidence>
<gene>
    <name evidence="2" type="ORF">A3C12_01185</name>
</gene>
<dbReference type="InterPro" id="IPR029063">
    <property type="entry name" value="SAM-dependent_MTases_sf"/>
</dbReference>
<evidence type="ECO:0000313" key="2">
    <source>
        <dbReference type="EMBL" id="OHA02175.1"/>
    </source>
</evidence>
<accession>A0A1G2KRW0</accession>
<dbReference type="Proteomes" id="UP000178710">
    <property type="component" value="Unassembled WGS sequence"/>
</dbReference>
<dbReference type="EMBL" id="MHQK01000007">
    <property type="protein sequence ID" value="OHA02175.1"/>
    <property type="molecule type" value="Genomic_DNA"/>
</dbReference>
<name>A0A1G2KRW0_9BACT</name>
<sequence>MKKAQVTSKIKKLNIQHEKEASGYDQARAWNDVAPLTHESVKDISINWKEATVLDVASGTGRVAEYFKNKARLVIGVDISADMLGVAKSEKRLDLPVLASGEKLPFLDNSFDLIYCRSALHYMNQRVALAEWVRVTKNGGWIIVSDVSFEEDVVNRWYGRMLKVVLNEITLVTHTSILKNLRQMGQNRTDYKIHMVRGSLNDVLKRKHTSVARQKKVKRMFRTAPQIVRGVLKIMPIDSDYEFDFGMTITRCHVVKRGE</sequence>
<protein>
    <recommendedName>
        <fullName evidence="1">Methyltransferase type 11 domain-containing protein</fullName>
    </recommendedName>
</protein>
<comment type="caution">
    <text evidence="2">The sequence shown here is derived from an EMBL/GenBank/DDBJ whole genome shotgun (WGS) entry which is preliminary data.</text>
</comment>
<evidence type="ECO:0000259" key="1">
    <source>
        <dbReference type="Pfam" id="PF08241"/>
    </source>
</evidence>
<dbReference type="Gene3D" id="3.40.50.150">
    <property type="entry name" value="Vaccinia Virus protein VP39"/>
    <property type="match status" value="1"/>
</dbReference>
<dbReference type="Pfam" id="PF08241">
    <property type="entry name" value="Methyltransf_11"/>
    <property type="match status" value="1"/>
</dbReference>
<dbReference type="InterPro" id="IPR013216">
    <property type="entry name" value="Methyltransf_11"/>
</dbReference>
<proteinExistence type="predicted"/>
<dbReference type="GO" id="GO:0008757">
    <property type="term" value="F:S-adenosylmethionine-dependent methyltransferase activity"/>
    <property type="evidence" value="ECO:0007669"/>
    <property type="project" value="InterPro"/>
</dbReference>
<dbReference type="CDD" id="cd02440">
    <property type="entry name" value="AdoMet_MTases"/>
    <property type="match status" value="1"/>
</dbReference>
<dbReference type="SUPFAM" id="SSF53335">
    <property type="entry name" value="S-adenosyl-L-methionine-dependent methyltransferases"/>
    <property type="match status" value="1"/>
</dbReference>